<dbReference type="CDD" id="cd00130">
    <property type="entry name" value="PAS"/>
    <property type="match status" value="1"/>
</dbReference>
<evidence type="ECO:0000313" key="5">
    <source>
        <dbReference type="Proteomes" id="UP000387223"/>
    </source>
</evidence>
<dbReference type="Pfam" id="PF08448">
    <property type="entry name" value="PAS_4"/>
    <property type="match status" value="1"/>
</dbReference>
<gene>
    <name evidence="4" type="ORF">MSSD14B_40440</name>
</gene>
<organism evidence="4 5">
    <name type="scientific">Marinobacter salsuginis</name>
    <dbReference type="NCBI Taxonomy" id="418719"/>
    <lineage>
        <taxon>Bacteria</taxon>
        <taxon>Pseudomonadati</taxon>
        <taxon>Pseudomonadota</taxon>
        <taxon>Gammaproteobacteria</taxon>
        <taxon>Pseudomonadales</taxon>
        <taxon>Marinobacteraceae</taxon>
        <taxon>Marinobacter</taxon>
    </lineage>
</organism>
<protein>
    <recommendedName>
        <fullName evidence="3">PAS domain-containing protein</fullName>
    </recommendedName>
</protein>
<dbReference type="NCBIfam" id="TIGR00229">
    <property type="entry name" value="sensory_box"/>
    <property type="match status" value="1"/>
</dbReference>
<dbReference type="PROSITE" id="PS50112">
    <property type="entry name" value="PAS"/>
    <property type="match status" value="1"/>
</dbReference>
<keyword evidence="1" id="KW-0418">Kinase</keyword>
<keyword evidence="2" id="KW-0175">Coiled coil</keyword>
<dbReference type="InterPro" id="IPR035965">
    <property type="entry name" value="PAS-like_dom_sf"/>
</dbReference>
<feature type="domain" description="PAS" evidence="3">
    <location>
        <begin position="41"/>
        <end position="71"/>
    </location>
</feature>
<dbReference type="SUPFAM" id="SSF55785">
    <property type="entry name" value="PYP-like sensor domain (PAS domain)"/>
    <property type="match status" value="1"/>
</dbReference>
<evidence type="ECO:0000259" key="3">
    <source>
        <dbReference type="PROSITE" id="PS50112"/>
    </source>
</evidence>
<dbReference type="EMBL" id="BGZI01000040">
    <property type="protein sequence ID" value="GBO90376.1"/>
    <property type="molecule type" value="Genomic_DNA"/>
</dbReference>
<sequence>MAFYNRKKLELQEALARLEAAESRVRELESDFQAVEQAVAVLVMTQDGIIERANNRFRDLLGYEPENLVGQHHRIFCNSDYARSEEYIRFWRELVTGNVKQGSFPAVHADGHDVLLDARYSPVKGEQGISRRVIAIISATSPEVEKSR</sequence>
<dbReference type="InterPro" id="IPR013656">
    <property type="entry name" value="PAS_4"/>
</dbReference>
<evidence type="ECO:0000256" key="1">
    <source>
        <dbReference type="ARBA" id="ARBA00022777"/>
    </source>
</evidence>
<reference evidence="4 5" key="1">
    <citation type="journal article" date="2019" name="J. Gen. Appl. Microbiol.">
        <title>Aerobic degradation of cis-dichloroethene by the marine bacterium Marinobacter salsuginis strain 5N-3.</title>
        <authorList>
            <person name="Inoue Y."/>
            <person name="Fukunaga Y."/>
            <person name="Katsumata H."/>
            <person name="Ohji S."/>
            <person name="Hosoyama A."/>
            <person name="Mori K."/>
            <person name="Ando K."/>
        </authorList>
    </citation>
    <scope>NUCLEOTIDE SEQUENCE [LARGE SCALE GENOMIC DNA]</scope>
    <source>
        <strain evidence="4 5">NBRC 109114</strain>
    </source>
</reference>
<comment type="caution">
    <text evidence="4">The sequence shown here is derived from an EMBL/GenBank/DDBJ whole genome shotgun (WGS) entry which is preliminary data.</text>
</comment>
<dbReference type="RefSeq" id="WP_136632337.1">
    <property type="nucleotide sequence ID" value="NZ_BGZI01000040.1"/>
</dbReference>
<dbReference type="Proteomes" id="UP000387223">
    <property type="component" value="Unassembled WGS sequence"/>
</dbReference>
<feature type="coiled-coil region" evidence="2">
    <location>
        <begin position="1"/>
        <end position="38"/>
    </location>
</feature>
<dbReference type="InterPro" id="IPR000014">
    <property type="entry name" value="PAS"/>
</dbReference>
<dbReference type="GO" id="GO:0016301">
    <property type="term" value="F:kinase activity"/>
    <property type="evidence" value="ECO:0007669"/>
    <property type="project" value="UniProtKB-KW"/>
</dbReference>
<accession>A0A5M3Q5A0</accession>
<proteinExistence type="predicted"/>
<evidence type="ECO:0000256" key="2">
    <source>
        <dbReference type="SAM" id="Coils"/>
    </source>
</evidence>
<keyword evidence="1" id="KW-0808">Transferase</keyword>
<name>A0A5M3Q5A0_9GAMM</name>
<dbReference type="AlphaFoldDB" id="A0A5M3Q5A0"/>
<dbReference type="Gene3D" id="3.30.450.20">
    <property type="entry name" value="PAS domain"/>
    <property type="match status" value="1"/>
</dbReference>
<evidence type="ECO:0000313" key="4">
    <source>
        <dbReference type="EMBL" id="GBO90376.1"/>
    </source>
</evidence>